<evidence type="ECO:0000313" key="1">
    <source>
        <dbReference type="EMBL" id="MBI5250486.1"/>
    </source>
</evidence>
<sequence>MYIGHLYSPEFDEHRPSKYFELDEGLTEDLADFSVFKVLDENYAQMMLDGKCCCELCVPDFSL</sequence>
<reference evidence="1" key="1">
    <citation type="submission" date="2020-07" db="EMBL/GenBank/DDBJ databases">
        <title>Huge and variable diversity of episymbiotic CPR bacteria and DPANN archaea in groundwater ecosystems.</title>
        <authorList>
            <person name="He C.Y."/>
            <person name="Keren R."/>
            <person name="Whittaker M."/>
            <person name="Farag I.F."/>
            <person name="Doudna J."/>
            <person name="Cate J.H.D."/>
            <person name="Banfield J.F."/>
        </authorList>
    </citation>
    <scope>NUCLEOTIDE SEQUENCE</scope>
    <source>
        <strain evidence="1">NC_groundwater_1664_Pr3_B-0.1um_52_9</strain>
    </source>
</reference>
<dbReference type="AlphaFoldDB" id="A0A9D6Z6V6"/>
<organism evidence="1 2">
    <name type="scientific">Desulfomonile tiedjei</name>
    <dbReference type="NCBI Taxonomy" id="2358"/>
    <lineage>
        <taxon>Bacteria</taxon>
        <taxon>Pseudomonadati</taxon>
        <taxon>Thermodesulfobacteriota</taxon>
        <taxon>Desulfomonilia</taxon>
        <taxon>Desulfomonilales</taxon>
        <taxon>Desulfomonilaceae</taxon>
        <taxon>Desulfomonile</taxon>
    </lineage>
</organism>
<gene>
    <name evidence="1" type="ORF">HY912_13415</name>
</gene>
<dbReference type="EMBL" id="JACRDE010000349">
    <property type="protein sequence ID" value="MBI5250486.1"/>
    <property type="molecule type" value="Genomic_DNA"/>
</dbReference>
<proteinExistence type="predicted"/>
<comment type="caution">
    <text evidence="1">The sequence shown here is derived from an EMBL/GenBank/DDBJ whole genome shotgun (WGS) entry which is preliminary data.</text>
</comment>
<protein>
    <submittedName>
        <fullName evidence="1">Uncharacterized protein</fullName>
    </submittedName>
</protein>
<name>A0A9D6Z6V6_9BACT</name>
<accession>A0A9D6Z6V6</accession>
<evidence type="ECO:0000313" key="2">
    <source>
        <dbReference type="Proteomes" id="UP000807825"/>
    </source>
</evidence>
<dbReference type="Proteomes" id="UP000807825">
    <property type="component" value="Unassembled WGS sequence"/>
</dbReference>